<accession>A0ABQ2ERF4</accession>
<evidence type="ECO:0000313" key="3">
    <source>
        <dbReference type="Proteomes" id="UP000647587"/>
    </source>
</evidence>
<name>A0ABQ2ERF4_9DEIO</name>
<keyword evidence="3" id="KW-1185">Reference proteome</keyword>
<evidence type="ECO:0000313" key="2">
    <source>
        <dbReference type="EMBL" id="GGK18787.1"/>
    </source>
</evidence>
<proteinExistence type="predicted"/>
<dbReference type="Gene3D" id="1.20.140.10">
    <property type="entry name" value="Butyryl-CoA Dehydrogenase, subunit A, domain 3"/>
    <property type="match status" value="1"/>
</dbReference>
<dbReference type="InterPro" id="IPR036250">
    <property type="entry name" value="AcylCo_DH-like_C"/>
</dbReference>
<gene>
    <name evidence="2" type="ORF">GCM10008955_10250</name>
</gene>
<comment type="caution">
    <text evidence="2">The sequence shown here is derived from an EMBL/GenBank/DDBJ whole genome shotgun (WGS) entry which is preliminary data.</text>
</comment>
<dbReference type="EMBL" id="BMPP01000003">
    <property type="protein sequence ID" value="GGK18787.1"/>
    <property type="molecule type" value="Genomic_DNA"/>
</dbReference>
<evidence type="ECO:0000256" key="1">
    <source>
        <dbReference type="SAM" id="MobiDB-lite"/>
    </source>
</evidence>
<organism evidence="2 3">
    <name type="scientific">Deinococcus malanensis</name>
    <dbReference type="NCBI Taxonomy" id="1706855"/>
    <lineage>
        <taxon>Bacteria</taxon>
        <taxon>Thermotogati</taxon>
        <taxon>Deinococcota</taxon>
        <taxon>Deinococci</taxon>
        <taxon>Deinococcales</taxon>
        <taxon>Deinococcaceae</taxon>
        <taxon>Deinococcus</taxon>
    </lineage>
</organism>
<reference evidence="3" key="1">
    <citation type="journal article" date="2019" name="Int. J. Syst. Evol. Microbiol.">
        <title>The Global Catalogue of Microorganisms (GCM) 10K type strain sequencing project: providing services to taxonomists for standard genome sequencing and annotation.</title>
        <authorList>
            <consortium name="The Broad Institute Genomics Platform"/>
            <consortium name="The Broad Institute Genome Sequencing Center for Infectious Disease"/>
            <person name="Wu L."/>
            <person name="Ma J."/>
        </authorList>
    </citation>
    <scope>NUCLEOTIDE SEQUENCE [LARGE SCALE GENOMIC DNA]</scope>
    <source>
        <strain evidence="3">JCM 30331</strain>
    </source>
</reference>
<dbReference type="Proteomes" id="UP000647587">
    <property type="component" value="Unassembled WGS sequence"/>
</dbReference>
<sequence>MPVVLTEGSEAAAGADRPGGEQRVKWGKPWGLRAAWIGVANSRAVYRAKQVPNLVLDVTGGGGTFWGFESERLYRDAVMGGSHHANHLLTHTIVGENIIVSRVDSHADP</sequence>
<protein>
    <submittedName>
        <fullName evidence="2">Uncharacterized protein</fullName>
    </submittedName>
</protein>
<dbReference type="SUPFAM" id="SSF47203">
    <property type="entry name" value="Acyl-CoA dehydrogenase C-terminal domain-like"/>
    <property type="match status" value="1"/>
</dbReference>
<feature type="region of interest" description="Disordered" evidence="1">
    <location>
        <begin position="1"/>
        <end position="23"/>
    </location>
</feature>